<feature type="region of interest" description="Disordered" evidence="1">
    <location>
        <begin position="65"/>
        <end position="103"/>
    </location>
</feature>
<evidence type="ECO:0000256" key="1">
    <source>
        <dbReference type="SAM" id="MobiDB-lite"/>
    </source>
</evidence>
<name>A0A8H7E4X9_9EURO</name>
<reference evidence="2" key="1">
    <citation type="submission" date="2020-02" db="EMBL/GenBank/DDBJ databases">
        <authorList>
            <person name="Palmer J.M."/>
        </authorList>
    </citation>
    <scope>NUCLEOTIDE SEQUENCE</scope>
    <source>
        <strain evidence="2">EPUS1.4</strain>
        <tissue evidence="2">Thallus</tissue>
    </source>
</reference>
<dbReference type="AlphaFoldDB" id="A0A8H7E4X9"/>
<dbReference type="EMBL" id="JAACFV010000040">
    <property type="protein sequence ID" value="KAF7509517.1"/>
    <property type="molecule type" value="Genomic_DNA"/>
</dbReference>
<evidence type="ECO:0000313" key="3">
    <source>
        <dbReference type="Proteomes" id="UP000606974"/>
    </source>
</evidence>
<keyword evidence="3" id="KW-1185">Reference proteome</keyword>
<comment type="caution">
    <text evidence="2">The sequence shown here is derived from an EMBL/GenBank/DDBJ whole genome shotgun (WGS) entry which is preliminary data.</text>
</comment>
<evidence type="ECO:0000313" key="2">
    <source>
        <dbReference type="EMBL" id="KAF7509517.1"/>
    </source>
</evidence>
<dbReference type="Proteomes" id="UP000606974">
    <property type="component" value="Unassembled WGS sequence"/>
</dbReference>
<feature type="compositionally biased region" description="Basic residues" evidence="1">
    <location>
        <begin position="81"/>
        <end position="95"/>
    </location>
</feature>
<organism evidence="2 3">
    <name type="scientific">Endocarpon pusillum</name>
    <dbReference type="NCBI Taxonomy" id="364733"/>
    <lineage>
        <taxon>Eukaryota</taxon>
        <taxon>Fungi</taxon>
        <taxon>Dikarya</taxon>
        <taxon>Ascomycota</taxon>
        <taxon>Pezizomycotina</taxon>
        <taxon>Eurotiomycetes</taxon>
        <taxon>Chaetothyriomycetidae</taxon>
        <taxon>Verrucariales</taxon>
        <taxon>Verrucariaceae</taxon>
        <taxon>Endocarpon</taxon>
    </lineage>
</organism>
<proteinExistence type="predicted"/>
<gene>
    <name evidence="2" type="ORF">GJ744_007917</name>
</gene>
<protein>
    <submittedName>
        <fullName evidence="2">Uncharacterized protein</fullName>
    </submittedName>
</protein>
<sequence>MFHSLALPGRLLVYVRLPPSHLELQRELQVGIASVFRMAAVRSPLPHVPHLSSIALKFMMNRESSRLQKDPLQSGTIRVRERGRRRRRKRRRGGGKKLGIGPG</sequence>
<accession>A0A8H7E4X9</accession>